<proteinExistence type="predicted"/>
<keyword evidence="2" id="KW-1185">Reference proteome</keyword>
<accession>A0AAV4U8M0</accession>
<dbReference type="Proteomes" id="UP001054837">
    <property type="component" value="Unassembled WGS sequence"/>
</dbReference>
<dbReference type="Pfam" id="PF00612">
    <property type="entry name" value="IQ"/>
    <property type="match status" value="1"/>
</dbReference>
<sequence length="99" mass="11152">MFTLRKHYLSTSGEPESSNLLIDLSTEDSILDESLLPTDAALEEFLKEGVDSIKNSQLTDEELSWLQEGALREPDEEEQAATKIQAAFRGYMVRKDTSK</sequence>
<dbReference type="InterPro" id="IPR000048">
    <property type="entry name" value="IQ_motif_EF-hand-BS"/>
</dbReference>
<dbReference type="Gene3D" id="1.20.5.190">
    <property type="match status" value="1"/>
</dbReference>
<dbReference type="PROSITE" id="PS50096">
    <property type="entry name" value="IQ"/>
    <property type="match status" value="1"/>
</dbReference>
<dbReference type="SMART" id="SM00015">
    <property type="entry name" value="IQ"/>
    <property type="match status" value="1"/>
</dbReference>
<dbReference type="EMBL" id="BPLQ01010872">
    <property type="protein sequence ID" value="GIY54093.1"/>
    <property type="molecule type" value="Genomic_DNA"/>
</dbReference>
<protein>
    <submittedName>
        <fullName evidence="1">Uncharacterized protein</fullName>
    </submittedName>
</protein>
<reference evidence="1 2" key="1">
    <citation type="submission" date="2021-06" db="EMBL/GenBank/DDBJ databases">
        <title>Caerostris darwini draft genome.</title>
        <authorList>
            <person name="Kono N."/>
            <person name="Arakawa K."/>
        </authorList>
    </citation>
    <scope>NUCLEOTIDE SEQUENCE [LARGE SCALE GENOMIC DNA]</scope>
</reference>
<name>A0AAV4U8M0_9ARAC</name>
<gene>
    <name evidence="1" type="primary">AVEN_35979_1</name>
    <name evidence="1" type="ORF">CDAR_253381</name>
</gene>
<organism evidence="1 2">
    <name type="scientific">Caerostris darwini</name>
    <dbReference type="NCBI Taxonomy" id="1538125"/>
    <lineage>
        <taxon>Eukaryota</taxon>
        <taxon>Metazoa</taxon>
        <taxon>Ecdysozoa</taxon>
        <taxon>Arthropoda</taxon>
        <taxon>Chelicerata</taxon>
        <taxon>Arachnida</taxon>
        <taxon>Araneae</taxon>
        <taxon>Araneomorphae</taxon>
        <taxon>Entelegynae</taxon>
        <taxon>Araneoidea</taxon>
        <taxon>Araneidae</taxon>
        <taxon>Caerostris</taxon>
    </lineage>
</organism>
<comment type="caution">
    <text evidence="1">The sequence shown here is derived from an EMBL/GenBank/DDBJ whole genome shotgun (WGS) entry which is preliminary data.</text>
</comment>
<evidence type="ECO:0000313" key="2">
    <source>
        <dbReference type="Proteomes" id="UP001054837"/>
    </source>
</evidence>
<evidence type="ECO:0000313" key="1">
    <source>
        <dbReference type="EMBL" id="GIY54093.1"/>
    </source>
</evidence>
<dbReference type="AlphaFoldDB" id="A0AAV4U8M0"/>
<dbReference type="CDD" id="cd23767">
    <property type="entry name" value="IQCD"/>
    <property type="match status" value="1"/>
</dbReference>